<organism evidence="1 2">
    <name type="scientific">Candidatus Microsaccharimonas sossegonensis</name>
    <dbReference type="NCBI Taxonomy" id="2506948"/>
    <lineage>
        <taxon>Bacteria</taxon>
        <taxon>Candidatus Saccharimonadota</taxon>
        <taxon>Candidatus Saccharimonadia</taxon>
        <taxon>Candidatus Saccharimonadales</taxon>
        <taxon>Candidatus Saccharimonadaceae</taxon>
        <taxon>Candidatus Microsaccharimonas</taxon>
    </lineage>
</organism>
<dbReference type="Gene3D" id="1.10.10.10">
    <property type="entry name" value="Winged helix-like DNA-binding domain superfamily/Winged helix DNA-binding domain"/>
    <property type="match status" value="1"/>
</dbReference>
<gene>
    <name evidence="1" type="ORF">EOT05_02210</name>
</gene>
<keyword evidence="2" id="KW-1185">Reference proteome</keyword>
<sequence>MLDVFITSRVRRKIVVVYAKYPDFRTHVRGLAKLIKEDPGNIQRELKRLEKVGFLTSEKQGNTKIYATNKQFPIFKELQSIVIKSQQQATRPKRTVPNQS</sequence>
<name>A0A4Q0AH96_9BACT</name>
<proteinExistence type="predicted"/>
<dbReference type="AlphaFoldDB" id="A0A4Q0AH96"/>
<dbReference type="InterPro" id="IPR036388">
    <property type="entry name" value="WH-like_DNA-bd_sf"/>
</dbReference>
<evidence type="ECO:0000313" key="2">
    <source>
        <dbReference type="Proteomes" id="UP000289257"/>
    </source>
</evidence>
<dbReference type="SUPFAM" id="SSF46785">
    <property type="entry name" value="Winged helix' DNA-binding domain"/>
    <property type="match status" value="1"/>
</dbReference>
<dbReference type="InterPro" id="IPR011991">
    <property type="entry name" value="ArsR-like_HTH"/>
</dbReference>
<evidence type="ECO:0000313" key="1">
    <source>
        <dbReference type="EMBL" id="RWZ78542.1"/>
    </source>
</evidence>
<protein>
    <submittedName>
        <fullName evidence="1">ArsR family transcriptional regulator</fullName>
    </submittedName>
</protein>
<dbReference type="Proteomes" id="UP000289257">
    <property type="component" value="Unassembled WGS sequence"/>
</dbReference>
<accession>A0A4Q0AH96</accession>
<reference evidence="1" key="1">
    <citation type="submission" date="2019-01" db="EMBL/GenBank/DDBJ databases">
        <title>Genomic signatures and co-occurrence patterns of the ultra-small Saccharimodia (Patescibacteria phylum) suggest a symbiotic lifestyle.</title>
        <authorList>
            <person name="Lemos L."/>
            <person name="Medeiros J."/>
            <person name="Andreote F."/>
            <person name="Fernandes G."/>
            <person name="Varani A."/>
            <person name="Oliveira G."/>
            <person name="Pylro V."/>
        </authorList>
    </citation>
    <scope>NUCLEOTIDE SEQUENCE [LARGE SCALE GENOMIC DNA]</scope>
    <source>
        <strain evidence="1">AMD02</strain>
    </source>
</reference>
<dbReference type="EMBL" id="SCKX01000001">
    <property type="protein sequence ID" value="RWZ78542.1"/>
    <property type="molecule type" value="Genomic_DNA"/>
</dbReference>
<dbReference type="CDD" id="cd00090">
    <property type="entry name" value="HTH_ARSR"/>
    <property type="match status" value="1"/>
</dbReference>
<dbReference type="InterPro" id="IPR036390">
    <property type="entry name" value="WH_DNA-bd_sf"/>
</dbReference>
<comment type="caution">
    <text evidence="1">The sequence shown here is derived from an EMBL/GenBank/DDBJ whole genome shotgun (WGS) entry which is preliminary data.</text>
</comment>